<dbReference type="Pfam" id="PF18962">
    <property type="entry name" value="Por_Secre_tail"/>
    <property type="match status" value="1"/>
</dbReference>
<feature type="signal peptide" evidence="2">
    <location>
        <begin position="1"/>
        <end position="21"/>
    </location>
</feature>
<dbReference type="Proteomes" id="UP000293952">
    <property type="component" value="Unassembled WGS sequence"/>
</dbReference>
<sequence length="262" mass="28068">MNKNYFLAGFAALFMASTVNAQIVYTDITDGIPAGIDFDTDGTLEFEITDGSGTADYITYWNGGADNNIHAIGNMTAGDWDTPDCVADGFTIDASNNWEGQGDASITAWGGTNPTVTEGADEYLAMKFNLGGTEVYYGWVRFELNGTTVTYKDYAYNSTAGEAIDAGAKGGQGGVGLVSESMKTGINLYPNPATEYISIQNENGLNISSVKILNSLGVEVLNLNTNNFETKNIDVSTFTKGLYFVQLFGEGSKIEAKRLIIQ</sequence>
<dbReference type="OrthoDB" id="1134604at2"/>
<keyword evidence="1 2" id="KW-0732">Signal</keyword>
<protein>
    <submittedName>
        <fullName evidence="4">T9SS type A sorting domain-containing protein</fullName>
    </submittedName>
</protein>
<keyword evidence="5" id="KW-1185">Reference proteome</keyword>
<proteinExistence type="predicted"/>
<dbReference type="AlphaFoldDB" id="A0A4Q4KNS3"/>
<organism evidence="4 5">
    <name type="scientific">Brumimicrobium glaciale</name>
    <dbReference type="NCBI Taxonomy" id="200475"/>
    <lineage>
        <taxon>Bacteria</taxon>
        <taxon>Pseudomonadati</taxon>
        <taxon>Bacteroidota</taxon>
        <taxon>Flavobacteriia</taxon>
        <taxon>Flavobacteriales</taxon>
        <taxon>Crocinitomicaceae</taxon>
        <taxon>Brumimicrobium</taxon>
    </lineage>
</organism>
<evidence type="ECO:0000256" key="2">
    <source>
        <dbReference type="SAM" id="SignalP"/>
    </source>
</evidence>
<feature type="domain" description="Secretion system C-terminal sorting" evidence="3">
    <location>
        <begin position="188"/>
        <end position="261"/>
    </location>
</feature>
<dbReference type="InterPro" id="IPR026444">
    <property type="entry name" value="Secre_tail"/>
</dbReference>
<name>A0A4Q4KNS3_9FLAO</name>
<dbReference type="RefSeq" id="WP_130093040.1">
    <property type="nucleotide sequence ID" value="NZ_SETE01000002.1"/>
</dbReference>
<gene>
    <name evidence="4" type="ORF">ERX46_06565</name>
</gene>
<evidence type="ECO:0000256" key="1">
    <source>
        <dbReference type="ARBA" id="ARBA00022729"/>
    </source>
</evidence>
<dbReference type="EMBL" id="SETE01000002">
    <property type="protein sequence ID" value="RYM35032.1"/>
    <property type="molecule type" value="Genomic_DNA"/>
</dbReference>
<reference evidence="4 5" key="1">
    <citation type="submission" date="2019-02" db="EMBL/GenBank/DDBJ databases">
        <title>Genome sequence of the sea-ice species Brumimicrobium glaciale.</title>
        <authorList>
            <person name="Bowman J.P."/>
        </authorList>
    </citation>
    <scope>NUCLEOTIDE SEQUENCE [LARGE SCALE GENOMIC DNA]</scope>
    <source>
        <strain evidence="4 5">IC156</strain>
    </source>
</reference>
<evidence type="ECO:0000313" key="4">
    <source>
        <dbReference type="EMBL" id="RYM35032.1"/>
    </source>
</evidence>
<evidence type="ECO:0000259" key="3">
    <source>
        <dbReference type="Pfam" id="PF18962"/>
    </source>
</evidence>
<comment type="caution">
    <text evidence="4">The sequence shown here is derived from an EMBL/GenBank/DDBJ whole genome shotgun (WGS) entry which is preliminary data.</text>
</comment>
<evidence type="ECO:0000313" key="5">
    <source>
        <dbReference type="Proteomes" id="UP000293952"/>
    </source>
</evidence>
<accession>A0A4Q4KNS3</accession>
<feature type="chain" id="PRO_5020666389" evidence="2">
    <location>
        <begin position="22"/>
        <end position="262"/>
    </location>
</feature>
<dbReference type="NCBIfam" id="TIGR04183">
    <property type="entry name" value="Por_Secre_tail"/>
    <property type="match status" value="1"/>
</dbReference>